<dbReference type="EMBL" id="CP045226">
    <property type="protein sequence ID" value="QFS43949.1"/>
    <property type="molecule type" value="Genomic_DNA"/>
</dbReference>
<evidence type="ECO:0000313" key="1">
    <source>
        <dbReference type="EMBL" id="QFS43949.1"/>
    </source>
</evidence>
<organism evidence="1 2">
    <name type="scientific">Nostoc sphaeroides CCNUC1</name>
    <dbReference type="NCBI Taxonomy" id="2653204"/>
    <lineage>
        <taxon>Bacteria</taxon>
        <taxon>Bacillati</taxon>
        <taxon>Cyanobacteriota</taxon>
        <taxon>Cyanophyceae</taxon>
        <taxon>Nostocales</taxon>
        <taxon>Nostocaceae</taxon>
        <taxon>Nostoc</taxon>
    </lineage>
</organism>
<sequence>MGMINFELLGLAIASAKKCNFAAPIFIQIFYLKTNLYK</sequence>
<proteinExistence type="predicted"/>
<evidence type="ECO:0000313" key="2">
    <source>
        <dbReference type="Proteomes" id="UP000326678"/>
    </source>
</evidence>
<accession>A0A5P8VVJ9</accession>
<reference evidence="1 2" key="1">
    <citation type="submission" date="2019-10" db="EMBL/GenBank/DDBJ databases">
        <title>Genomic and transcriptomic insights into the perfect genentic adaptation of a filamentous nitrogen-fixing cyanobacterium to rice fields.</title>
        <authorList>
            <person name="Chen Z."/>
        </authorList>
    </citation>
    <scope>NUCLEOTIDE SEQUENCE [LARGE SCALE GENOMIC DNA]</scope>
    <source>
        <strain evidence="1">CCNUC1</strain>
    </source>
</reference>
<keyword evidence="2" id="KW-1185">Reference proteome</keyword>
<dbReference type="KEGG" id="nsh:GXM_01422"/>
<gene>
    <name evidence="1" type="ORF">GXM_01422</name>
</gene>
<dbReference type="AlphaFoldDB" id="A0A5P8VVJ9"/>
<protein>
    <submittedName>
        <fullName evidence="1">Uncharacterized protein</fullName>
    </submittedName>
</protein>
<dbReference type="Proteomes" id="UP000326678">
    <property type="component" value="Chromosome Gxm1"/>
</dbReference>
<name>A0A5P8VVJ9_9NOSO</name>